<dbReference type="InterPro" id="IPR029058">
    <property type="entry name" value="AB_hydrolase_fold"/>
</dbReference>
<evidence type="ECO:0000313" key="1">
    <source>
        <dbReference type="EMBL" id="TYQ03718.1"/>
    </source>
</evidence>
<organism evidence="1">
    <name type="scientific">Nocardia globerula</name>
    <dbReference type="NCBI Taxonomy" id="1818"/>
    <lineage>
        <taxon>Bacteria</taxon>
        <taxon>Bacillati</taxon>
        <taxon>Actinomycetota</taxon>
        <taxon>Actinomycetes</taxon>
        <taxon>Mycobacteriales</taxon>
        <taxon>Nocardiaceae</taxon>
        <taxon>Nocardia</taxon>
    </lineage>
</organism>
<dbReference type="PANTHER" id="PTHR34853:SF1">
    <property type="entry name" value="LIPASE 5"/>
    <property type="match status" value="1"/>
</dbReference>
<protein>
    <submittedName>
        <fullName evidence="1">Secretory lipase</fullName>
    </submittedName>
</protein>
<dbReference type="EMBL" id="VNIQ01000004">
    <property type="protein sequence ID" value="TYQ03718.1"/>
    <property type="molecule type" value="Genomic_DNA"/>
</dbReference>
<dbReference type="Pfam" id="PF03583">
    <property type="entry name" value="LIP"/>
    <property type="match status" value="1"/>
</dbReference>
<reference evidence="1" key="1">
    <citation type="submission" date="2019-07" db="EMBL/GenBank/DDBJ databases">
        <title>Genomic Encyclopedia of Type Strains, Phase IV (KMG-IV): sequencing the most valuable type-strain genomes for metagenomic binning, comparative biology and taxonomic classification.</title>
        <authorList>
            <person name="Goeker M."/>
        </authorList>
    </citation>
    <scope>NUCLEOTIDE SEQUENCE</scope>
    <source>
        <strain evidence="1">DSM 44596</strain>
    </source>
</reference>
<dbReference type="PIRSF" id="PIRSF029171">
    <property type="entry name" value="Esterase_LipA"/>
    <property type="match status" value="1"/>
</dbReference>
<dbReference type="SUPFAM" id="SSF53474">
    <property type="entry name" value="alpha/beta-Hydrolases"/>
    <property type="match status" value="1"/>
</dbReference>
<dbReference type="Gene3D" id="3.40.50.1820">
    <property type="entry name" value="alpha/beta hydrolase"/>
    <property type="match status" value="1"/>
</dbReference>
<name>A0A652YPH4_NOCGL</name>
<proteinExistence type="predicted"/>
<comment type="caution">
    <text evidence="1">The sequence shown here is derived from an EMBL/GenBank/DDBJ whole genome shotgun (WGS) entry which is preliminary data.</text>
</comment>
<dbReference type="InterPro" id="IPR005152">
    <property type="entry name" value="Lipase_secreted"/>
</dbReference>
<dbReference type="GO" id="GO:0016042">
    <property type="term" value="P:lipid catabolic process"/>
    <property type="evidence" value="ECO:0007669"/>
    <property type="project" value="InterPro"/>
</dbReference>
<sequence>MKNRMWWAAGLSVAALVVSAATAPFAAAEPADFYTPPTELPAGGNGDLIRSEPTPLLLSVPGSNGPWPAAATKIMYRSEDATGAPVAVTGTYLEPTNPWTGQGARPLVASAVGTHGQGDQCAPSKLFNTGLEYRFPTDVMVGYESIWVNMLLLNGIAVVVTDYDGLGTPGDHTYVNRAAEAHAVLDSVRAAQQLPNTSIPDNGPVGLWGYSQGGGAAAAATELKPSYAPELDLKGTYAGAPPADLEATLEQIDGTFLTGLIGYALNGIVAQYPDVEPLLDAEINDRGRAMLAATKNQCVGETGLQFAFQKTSEFTKSGESLSVVLDRLPVAQGILAEQKIGNLTPTSPVLIQHGRADDIVPFGQGQELAREWCSNGATVQFSVNELPSVAPGVALGHLAPYITGTPESIGYMIDRFNNVPAPSNC</sequence>
<gene>
    <name evidence="1" type="ORF">FNL38_10485</name>
</gene>
<dbReference type="GO" id="GO:0004806">
    <property type="term" value="F:triacylglycerol lipase activity"/>
    <property type="evidence" value="ECO:0007669"/>
    <property type="project" value="InterPro"/>
</dbReference>
<dbReference type="Gene3D" id="1.10.260.130">
    <property type="match status" value="1"/>
</dbReference>
<accession>A0A652YPH4</accession>
<dbReference type="PANTHER" id="PTHR34853">
    <property type="match status" value="1"/>
</dbReference>
<dbReference type="AlphaFoldDB" id="A0A652YPH4"/>